<dbReference type="OrthoDB" id="9804920at2"/>
<evidence type="ECO:0000313" key="2">
    <source>
        <dbReference type="Proteomes" id="UP000315017"/>
    </source>
</evidence>
<dbReference type="Pfam" id="PF01244">
    <property type="entry name" value="Peptidase_M19"/>
    <property type="match status" value="1"/>
</dbReference>
<protein>
    <submittedName>
        <fullName evidence="1">Membrane dipeptidase (Peptidase family M19)</fullName>
    </submittedName>
</protein>
<dbReference type="GO" id="GO:0006508">
    <property type="term" value="P:proteolysis"/>
    <property type="evidence" value="ECO:0007669"/>
    <property type="project" value="InterPro"/>
</dbReference>
<gene>
    <name evidence="1" type="ORF">ETAA8_53290</name>
</gene>
<dbReference type="SUPFAM" id="SSF51556">
    <property type="entry name" value="Metallo-dependent hydrolases"/>
    <property type="match status" value="1"/>
</dbReference>
<dbReference type="InterPro" id="IPR008257">
    <property type="entry name" value="Pept_M19"/>
</dbReference>
<dbReference type="GO" id="GO:0070573">
    <property type="term" value="F:metallodipeptidase activity"/>
    <property type="evidence" value="ECO:0007669"/>
    <property type="project" value="InterPro"/>
</dbReference>
<reference evidence="1 2" key="1">
    <citation type="submission" date="2019-02" db="EMBL/GenBank/DDBJ databases">
        <title>Deep-cultivation of Planctomycetes and their phenomic and genomic characterization uncovers novel biology.</title>
        <authorList>
            <person name="Wiegand S."/>
            <person name="Jogler M."/>
            <person name="Boedeker C."/>
            <person name="Pinto D."/>
            <person name="Vollmers J."/>
            <person name="Rivas-Marin E."/>
            <person name="Kohn T."/>
            <person name="Peeters S.H."/>
            <person name="Heuer A."/>
            <person name="Rast P."/>
            <person name="Oberbeckmann S."/>
            <person name="Bunk B."/>
            <person name="Jeske O."/>
            <person name="Meyerdierks A."/>
            <person name="Storesund J.E."/>
            <person name="Kallscheuer N."/>
            <person name="Luecker S."/>
            <person name="Lage O.M."/>
            <person name="Pohl T."/>
            <person name="Merkel B.J."/>
            <person name="Hornburger P."/>
            <person name="Mueller R.-W."/>
            <person name="Bruemmer F."/>
            <person name="Labrenz M."/>
            <person name="Spormann A.M."/>
            <person name="Op den Camp H."/>
            <person name="Overmann J."/>
            <person name="Amann R."/>
            <person name="Jetten M.S.M."/>
            <person name="Mascher T."/>
            <person name="Medema M.H."/>
            <person name="Devos D.P."/>
            <person name="Kaster A.-K."/>
            <person name="Ovreas L."/>
            <person name="Rohde M."/>
            <person name="Galperin M.Y."/>
            <person name="Jogler C."/>
        </authorList>
    </citation>
    <scope>NUCLEOTIDE SEQUENCE [LARGE SCALE GENOMIC DNA]</scope>
    <source>
        <strain evidence="1 2">ETA_A8</strain>
    </source>
</reference>
<organism evidence="1 2">
    <name type="scientific">Anatilimnocola aggregata</name>
    <dbReference type="NCBI Taxonomy" id="2528021"/>
    <lineage>
        <taxon>Bacteria</taxon>
        <taxon>Pseudomonadati</taxon>
        <taxon>Planctomycetota</taxon>
        <taxon>Planctomycetia</taxon>
        <taxon>Pirellulales</taxon>
        <taxon>Pirellulaceae</taxon>
        <taxon>Anatilimnocola</taxon>
    </lineage>
</organism>
<proteinExistence type="predicted"/>
<dbReference type="InterPro" id="IPR032466">
    <property type="entry name" value="Metal_Hydrolase"/>
</dbReference>
<dbReference type="EMBL" id="CP036274">
    <property type="protein sequence ID" value="QDU30210.1"/>
    <property type="molecule type" value="Genomic_DNA"/>
</dbReference>
<dbReference type="PROSITE" id="PS51365">
    <property type="entry name" value="RENAL_DIPEPTIDASE_2"/>
    <property type="match status" value="1"/>
</dbReference>
<keyword evidence="2" id="KW-1185">Reference proteome</keyword>
<dbReference type="RefSeq" id="WP_145095311.1">
    <property type="nucleotide sequence ID" value="NZ_CP036274.1"/>
</dbReference>
<dbReference type="PANTHER" id="PTHR10443">
    <property type="entry name" value="MICROSOMAL DIPEPTIDASE"/>
    <property type="match status" value="1"/>
</dbReference>
<name>A0A517YJ06_9BACT</name>
<dbReference type="Gene3D" id="3.20.20.140">
    <property type="entry name" value="Metal-dependent hydrolases"/>
    <property type="match status" value="1"/>
</dbReference>
<dbReference type="CDD" id="cd01301">
    <property type="entry name" value="rDP_like"/>
    <property type="match status" value="1"/>
</dbReference>
<sequence length="420" mass="46264">MLAAHASRRDFLRAAVVVAAANLTCNLVIAQESAKRERKKVVLTDEGRRVHAAGFVFDGHNDLPWEMRKEASSSFDKRDIAQPQPKMHTDIARLKQGNVGAQFWSVYVPAETAQAGTALQQTMEQIDLVEAMIKRYPETFAAAVTVADIEAARKAGKIASLIGVEGGHCIEDSLENLRRLKKRGAGYLTLTHSDTLQWADAATDTAKHEGLTPFGEEVVRELNKLGMLVDLSHVSDATMRDALRVSKAPVIYSHSSARSIANHPRNVPDDVLKLVKANGGVVMVNFFSGFVVPESAEILSNMFAVSRELRAKFPNEADYTRESVRWEKRNPYPVGDIHDVVDHIEHIAKVACKESVGLGSDYDGISKCPMQLEDVSTYPLITQELLNRGWQPAEIHGLMSGNVLRVMKKAEEVAAAMTQE</sequence>
<dbReference type="Proteomes" id="UP000315017">
    <property type="component" value="Chromosome"/>
</dbReference>
<accession>A0A517YJ06</accession>
<dbReference type="AlphaFoldDB" id="A0A517YJ06"/>
<dbReference type="PANTHER" id="PTHR10443:SF12">
    <property type="entry name" value="DIPEPTIDASE"/>
    <property type="match status" value="1"/>
</dbReference>
<evidence type="ECO:0000313" key="1">
    <source>
        <dbReference type="EMBL" id="QDU30210.1"/>
    </source>
</evidence>
<dbReference type="KEGG" id="aagg:ETAA8_53290"/>